<evidence type="ECO:0000313" key="2">
    <source>
        <dbReference type="EnsemblMetazoa" id="XP_044313663.1"/>
    </source>
</evidence>
<keyword evidence="3" id="KW-1185">Reference proteome</keyword>
<feature type="chain" id="PRO_5046297396" evidence="1">
    <location>
        <begin position="17"/>
        <end position="197"/>
    </location>
</feature>
<organism evidence="2 3">
    <name type="scientific">Drosophila rhopaloa</name>
    <name type="common">Fruit fly</name>
    <dbReference type="NCBI Taxonomy" id="1041015"/>
    <lineage>
        <taxon>Eukaryota</taxon>
        <taxon>Metazoa</taxon>
        <taxon>Ecdysozoa</taxon>
        <taxon>Arthropoda</taxon>
        <taxon>Hexapoda</taxon>
        <taxon>Insecta</taxon>
        <taxon>Pterygota</taxon>
        <taxon>Neoptera</taxon>
        <taxon>Endopterygota</taxon>
        <taxon>Diptera</taxon>
        <taxon>Brachycera</taxon>
        <taxon>Muscomorpha</taxon>
        <taxon>Ephydroidea</taxon>
        <taxon>Drosophilidae</taxon>
        <taxon>Drosophila</taxon>
        <taxon>Sophophora</taxon>
    </lineage>
</organism>
<keyword evidence="1" id="KW-0732">Signal</keyword>
<proteinExistence type="predicted"/>
<evidence type="ECO:0000256" key="1">
    <source>
        <dbReference type="SAM" id="SignalP"/>
    </source>
</evidence>
<feature type="signal peptide" evidence="1">
    <location>
        <begin position="1"/>
        <end position="16"/>
    </location>
</feature>
<reference evidence="2" key="2">
    <citation type="submission" date="2025-05" db="UniProtKB">
        <authorList>
            <consortium name="EnsemblMetazoa"/>
        </authorList>
    </citation>
    <scope>IDENTIFICATION</scope>
</reference>
<dbReference type="Proteomes" id="UP001652680">
    <property type="component" value="Unassembled WGS sequence"/>
</dbReference>
<accession>A0ABM5J4B3</accession>
<name>A0ABM5J4B3_DRORH</name>
<protein>
    <submittedName>
        <fullName evidence="2">Uncharacterized protein</fullName>
    </submittedName>
</protein>
<dbReference type="GeneID" id="123037392"/>
<dbReference type="EnsemblMetazoa" id="XM_044457728.1">
    <property type="protein sequence ID" value="XP_044313663.1"/>
    <property type="gene ID" value="LOC123037392"/>
</dbReference>
<evidence type="ECO:0000313" key="3">
    <source>
        <dbReference type="Proteomes" id="UP001652680"/>
    </source>
</evidence>
<sequence length="197" mass="23123">MLLVLVVFQFICFTCCLMTWEVLKNNKLITPCEELFKEVKPNLVVIFQCLMTNYNLTETLADVMLKMEQVQHKMDVIISDDQKYKASPFKNIEDILDIPTDISNKDCQTKRQIVQAIRRKLEWDNVMNDQGTTLFAWPKSWKSDLSKPKFRHLIKNIATISKIQLRTEATPKLDEIRCLLAKAIRNTDWLRNLNDKT</sequence>
<reference evidence="3" key="1">
    <citation type="journal article" date="2021" name="Elife">
        <title>Highly contiguous assemblies of 101 drosophilid genomes.</title>
        <authorList>
            <person name="Kim B.Y."/>
            <person name="Wang J.R."/>
            <person name="Miller D.E."/>
            <person name="Barmina O."/>
            <person name="Delaney E."/>
            <person name="Thompson A."/>
            <person name="Comeault A.A."/>
            <person name="Peede D."/>
            <person name="D'Agostino E.R."/>
            <person name="Pelaez J."/>
            <person name="Aguilar J.M."/>
            <person name="Haji D."/>
            <person name="Matsunaga T."/>
            <person name="Armstrong E.E."/>
            <person name="Zych M."/>
            <person name="Ogawa Y."/>
            <person name="Stamenkovic-Radak M."/>
            <person name="Jelic M."/>
            <person name="Veselinovic M.S."/>
            <person name="Tanaskovic M."/>
            <person name="Eric P."/>
            <person name="Gao J.J."/>
            <person name="Katoh T.K."/>
            <person name="Toda M.J."/>
            <person name="Watabe H."/>
            <person name="Watada M."/>
            <person name="Davis J.S."/>
            <person name="Moyle L.C."/>
            <person name="Manoli G."/>
            <person name="Bertolini E."/>
            <person name="Kostal V."/>
            <person name="Hawley R.S."/>
            <person name="Takahashi A."/>
            <person name="Jones C.D."/>
            <person name="Price D.K."/>
            <person name="Whiteman N."/>
            <person name="Kopp A."/>
            <person name="Matute D.R."/>
            <person name="Petrov D.A."/>
        </authorList>
    </citation>
    <scope>NUCLEOTIDE SEQUENCE [LARGE SCALE GENOMIC DNA]</scope>
</reference>
<dbReference type="RefSeq" id="XP_044313663.1">
    <property type="nucleotide sequence ID" value="XM_044457728.1"/>
</dbReference>